<evidence type="ECO:0000313" key="4">
    <source>
        <dbReference type="EMBL" id="KCZ73255.1"/>
    </source>
</evidence>
<evidence type="ECO:0000256" key="1">
    <source>
        <dbReference type="ARBA" id="ARBA00004127"/>
    </source>
</evidence>
<protein>
    <submittedName>
        <fullName evidence="4">Archaeal serine protease</fullName>
    </submittedName>
</protein>
<dbReference type="GO" id="GO:0006508">
    <property type="term" value="P:proteolysis"/>
    <property type="evidence" value="ECO:0007669"/>
    <property type="project" value="UniProtKB-KW"/>
</dbReference>
<dbReference type="GO" id="GO:0004252">
    <property type="term" value="F:serine-type endopeptidase activity"/>
    <property type="evidence" value="ECO:0007669"/>
    <property type="project" value="InterPro"/>
</dbReference>
<feature type="domain" description="Lon proteolytic" evidence="3">
    <location>
        <begin position="106"/>
        <end position="168"/>
    </location>
</feature>
<dbReference type="InterPro" id="IPR014721">
    <property type="entry name" value="Ribsml_uS5_D2-typ_fold_subgr"/>
</dbReference>
<dbReference type="Proteomes" id="UP000027153">
    <property type="component" value="Unassembled WGS sequence"/>
</dbReference>
<proteinExistence type="predicted"/>
<keyword evidence="4" id="KW-0645">Protease</keyword>
<name>A0A062VDD1_9EURY</name>
<reference evidence="4 5" key="1">
    <citation type="journal article" date="2013" name="Nature">
        <title>Anaerobic oxidation of methane coupled to nitrate reduction in a novel archaeal lineage.</title>
        <authorList>
            <person name="Haroon M.F."/>
            <person name="Hu S."/>
            <person name="Shi Y."/>
            <person name="Imelfort M."/>
            <person name="Keller J."/>
            <person name="Hugenholtz P."/>
            <person name="Yuan Z."/>
            <person name="Tyson G.W."/>
        </authorList>
    </citation>
    <scope>NUCLEOTIDE SEQUENCE [LARGE SCALE GENOMIC DNA]</scope>
    <source>
        <strain evidence="4 5">ANME-2d</strain>
    </source>
</reference>
<comment type="caution">
    <text evidence="4">The sequence shown here is derived from an EMBL/GenBank/DDBJ whole genome shotgun (WGS) entry which is preliminary data.</text>
</comment>
<evidence type="ECO:0000259" key="3">
    <source>
        <dbReference type="Pfam" id="PF05362"/>
    </source>
</evidence>
<dbReference type="GO" id="GO:0012505">
    <property type="term" value="C:endomembrane system"/>
    <property type="evidence" value="ECO:0007669"/>
    <property type="project" value="UniProtKB-SubCell"/>
</dbReference>
<sequence length="618" mass="67395" precursor="true">MINRFIWVMLILLVSLSNAHALEEGVTIPLVADHITEEGEEGILLSARVIATKGTGHVFVDTSPYTQVDLQGSARLAAMVASDVLGVDQRTYDFYYIIDISSPIIGGPSAGGALTVATIAAINNWTLKPDVVMTGMINPDESIGPVGGVPFKLEAAAEKNTTLFLIPDGQGTVTVKRSVGRTRGPITISEQKEETVNVVELGKKLNVTVKEVSTIQDAVLAFTGHEIKNTPYKGTILTPGYLSLLEPLATSLQREAKDMYEVTSSLVQNSQSMKQAKDILDRADGMYSDKKYYAATSLYFNSIYYMRYVQWNDGYGKASDKEQYLTELIDRVEKQIQRSENDLDDFKLYGINDIGAVGAAESRITSAIAKLDEAKKLSDTDGKISSLAFANERARTAQWWLTLSVPDGRIVPEDILKDRAGWYLSQAQSINTYTQTLLLESGAHPGIIGDTDEDIDHAKKEMMRGYYAGAIFDSLQATVRSSTTIGLLGQTDTSKKIEQSAISAETAINDARMAGIEPTLAVSAYEYADTLTDAYSKISQYSYAKMVAKTMIVINSHSVATDTTPVKPALTPFISETQMPTPDVTPTEKKPGTKIRVPAFEAAVALIVILFARRLIKN</sequence>
<dbReference type="Pfam" id="PF05362">
    <property type="entry name" value="Lon_C"/>
    <property type="match status" value="1"/>
</dbReference>
<organism evidence="4 5">
    <name type="scientific">Candidatus Methanoperedens nitratireducens</name>
    <dbReference type="NCBI Taxonomy" id="1392998"/>
    <lineage>
        <taxon>Archaea</taxon>
        <taxon>Methanobacteriati</taxon>
        <taxon>Methanobacteriota</taxon>
        <taxon>Stenosarchaea group</taxon>
        <taxon>Methanomicrobia</taxon>
        <taxon>Methanosarcinales</taxon>
        <taxon>ANME-2 cluster</taxon>
        <taxon>Candidatus Methanoperedentaceae</taxon>
        <taxon>Candidatus Methanoperedens</taxon>
    </lineage>
</organism>
<keyword evidence="4" id="KW-0378">Hydrolase</keyword>
<comment type="subcellular location">
    <subcellularLocation>
        <location evidence="1">Endomembrane system</location>
        <topology evidence="1">Multi-pass membrane protein</topology>
    </subcellularLocation>
</comment>
<dbReference type="EMBL" id="JMIY01000001">
    <property type="protein sequence ID" value="KCZ73255.1"/>
    <property type="molecule type" value="Genomic_DNA"/>
</dbReference>
<dbReference type="RefSeq" id="WP_081810077.1">
    <property type="nucleotide sequence ID" value="NZ_JMIY01000001.1"/>
</dbReference>
<accession>A0A062VDD1</accession>
<keyword evidence="5" id="KW-1185">Reference proteome</keyword>
<dbReference type="PATRIC" id="fig|1392998.3.peg.679"/>
<dbReference type="GO" id="GO:0004176">
    <property type="term" value="F:ATP-dependent peptidase activity"/>
    <property type="evidence" value="ECO:0007669"/>
    <property type="project" value="InterPro"/>
</dbReference>
<dbReference type="Gene3D" id="3.30.230.10">
    <property type="match status" value="1"/>
</dbReference>
<evidence type="ECO:0000313" key="5">
    <source>
        <dbReference type="Proteomes" id="UP000027153"/>
    </source>
</evidence>
<keyword evidence="2" id="KW-0175">Coiled coil</keyword>
<dbReference type="InterPro" id="IPR008269">
    <property type="entry name" value="Lon_proteolytic"/>
</dbReference>
<dbReference type="InterPro" id="IPR020568">
    <property type="entry name" value="Ribosomal_Su5_D2-typ_SF"/>
</dbReference>
<dbReference type="AlphaFoldDB" id="A0A062VDD1"/>
<dbReference type="SUPFAM" id="SSF54211">
    <property type="entry name" value="Ribosomal protein S5 domain 2-like"/>
    <property type="match status" value="1"/>
</dbReference>
<feature type="coiled-coil region" evidence="2">
    <location>
        <begin position="322"/>
        <end position="349"/>
    </location>
</feature>
<gene>
    <name evidence="4" type="ORF">ANME2D_00318</name>
</gene>
<dbReference type="OrthoDB" id="15525at2157"/>
<evidence type="ECO:0000256" key="2">
    <source>
        <dbReference type="SAM" id="Coils"/>
    </source>
</evidence>